<feature type="region of interest" description="Disordered" evidence="1">
    <location>
        <begin position="518"/>
        <end position="546"/>
    </location>
</feature>
<protein>
    <submittedName>
        <fullName evidence="2">Uncharacterized protein</fullName>
    </submittedName>
</protein>
<sequence>MKIEIAPHERMSETGSSLMRLIQNNELPTVDLLVRESIQNSSDAVLDDADTVNISFNINTFDPANLTLHFEGITEKLNAAYTDEAKNLEIRDTNTTGLTGPLHHSEAEDHSLGNLIHLVYEISRPQQREGAGGSWGLGKTIYFRVGIGLVVYYSRIQKEDGSFESRLAACLVEDERSDNALLPSEGDGPKRGIAWWGVAKDSRQTIPLTDEQEIENVLQGLNITPFENDETGTSIIIPFIDENTLMKSARASHTENDQRQRWWLYSMEDYVYAAVQRWYAPRINNRAYALNKPIVASVNGSMIRPEHMLSTFQAVQDLYNNSGYAHNPGNNILLDSQKIYSEKISLRNIFKNTGEAGRIVFAKVTSDELQMEPPDNQRSPYEQADTRFNDEEYNPPLISYLRKPGMIVNYDADGSWMKNIQPPSANEYIIGLFVPNSQNSLNDSLGGLSLEEYIRRGEKADHTSWNDWTVNDRNPLIVSKTKDHVSSKINQNLVEQNKEDKKSRKAGIGKAIAKAVLPPDNFGRKPTGKRREDTSGGVSDHTSKSVITFEDNPEFEQAQIHIPFTLTIGKNVNKTAVELRVMSESGNIRADSWEDEKEIGSPFPIVLNQLEIDNISVNEYDAKVNVVFHKDTGYLEMDHVDLYEMKSNRYNVTNGVKLIKNTAENSCTIKGRVTFETIQGDIQGSISTVDEAGGKE</sequence>
<dbReference type="AlphaFoldDB" id="A0A1I4LJK8"/>
<gene>
    <name evidence="2" type="ORF">SAMN04488054_10812</name>
</gene>
<evidence type="ECO:0000313" key="3">
    <source>
        <dbReference type="Proteomes" id="UP000199668"/>
    </source>
</evidence>
<dbReference type="STRING" id="266892.SAMN04488054_10812"/>
<dbReference type="RefSeq" id="WP_090926570.1">
    <property type="nucleotide sequence ID" value="NZ_FOTY01000008.1"/>
</dbReference>
<keyword evidence="3" id="KW-1185">Reference proteome</keyword>
<organism evidence="2 3">
    <name type="scientific">Salibacterium qingdaonense</name>
    <dbReference type="NCBI Taxonomy" id="266892"/>
    <lineage>
        <taxon>Bacteria</taxon>
        <taxon>Bacillati</taxon>
        <taxon>Bacillota</taxon>
        <taxon>Bacilli</taxon>
        <taxon>Bacillales</taxon>
        <taxon>Bacillaceae</taxon>
    </lineage>
</organism>
<evidence type="ECO:0000256" key="1">
    <source>
        <dbReference type="SAM" id="MobiDB-lite"/>
    </source>
</evidence>
<dbReference type="OrthoDB" id="1395829at2"/>
<proteinExistence type="predicted"/>
<evidence type="ECO:0000313" key="2">
    <source>
        <dbReference type="EMBL" id="SFL91140.1"/>
    </source>
</evidence>
<name>A0A1I4LJK8_9BACI</name>
<dbReference type="Proteomes" id="UP000199668">
    <property type="component" value="Unassembled WGS sequence"/>
</dbReference>
<reference evidence="2 3" key="1">
    <citation type="submission" date="2016-10" db="EMBL/GenBank/DDBJ databases">
        <authorList>
            <person name="de Groot N.N."/>
        </authorList>
    </citation>
    <scope>NUCLEOTIDE SEQUENCE [LARGE SCALE GENOMIC DNA]</scope>
    <source>
        <strain evidence="2 3">CGMCC 1.6134</strain>
    </source>
</reference>
<dbReference type="EMBL" id="FOTY01000008">
    <property type="protein sequence ID" value="SFL91140.1"/>
    <property type="molecule type" value="Genomic_DNA"/>
</dbReference>
<accession>A0A1I4LJK8</accession>